<dbReference type="Proteomes" id="UP000239560">
    <property type="component" value="Unassembled WGS sequence"/>
</dbReference>
<proteinExistence type="predicted"/>
<feature type="compositionally biased region" description="Basic residues" evidence="1">
    <location>
        <begin position="311"/>
        <end position="326"/>
    </location>
</feature>
<feature type="region of interest" description="Disordered" evidence="1">
    <location>
        <begin position="458"/>
        <end position="493"/>
    </location>
</feature>
<organism evidence="3 5">
    <name type="scientific">Rhodotorula toruloides</name>
    <name type="common">Yeast</name>
    <name type="synonym">Rhodosporidium toruloides</name>
    <dbReference type="NCBI Taxonomy" id="5286"/>
    <lineage>
        <taxon>Eukaryota</taxon>
        <taxon>Fungi</taxon>
        <taxon>Dikarya</taxon>
        <taxon>Basidiomycota</taxon>
        <taxon>Pucciniomycotina</taxon>
        <taxon>Microbotryomycetes</taxon>
        <taxon>Sporidiobolales</taxon>
        <taxon>Sporidiobolaceae</taxon>
        <taxon>Rhodotorula</taxon>
    </lineage>
</organism>
<feature type="transmembrane region" description="Helical" evidence="2">
    <location>
        <begin position="151"/>
        <end position="172"/>
    </location>
</feature>
<feature type="region of interest" description="Disordered" evidence="1">
    <location>
        <begin position="575"/>
        <end position="620"/>
    </location>
</feature>
<evidence type="ECO:0008006" key="7">
    <source>
        <dbReference type="Google" id="ProtNLM"/>
    </source>
</evidence>
<feature type="transmembrane region" description="Helical" evidence="2">
    <location>
        <begin position="403"/>
        <end position="427"/>
    </location>
</feature>
<evidence type="ECO:0000256" key="1">
    <source>
        <dbReference type="SAM" id="MobiDB-lite"/>
    </source>
</evidence>
<dbReference type="AlphaFoldDB" id="A0A0K3CE47"/>
<evidence type="ECO:0000313" key="5">
    <source>
        <dbReference type="Proteomes" id="UP000199069"/>
    </source>
</evidence>
<dbReference type="Proteomes" id="UP000199069">
    <property type="component" value="Unassembled WGS sequence"/>
</dbReference>
<dbReference type="OrthoDB" id="2535424at2759"/>
<feature type="transmembrane region" description="Helical" evidence="2">
    <location>
        <begin position="65"/>
        <end position="89"/>
    </location>
</feature>
<dbReference type="OMA" id="SAWYIRK"/>
<evidence type="ECO:0000313" key="6">
    <source>
        <dbReference type="Proteomes" id="UP000239560"/>
    </source>
</evidence>
<dbReference type="EMBL" id="LCTV02000005">
    <property type="protein sequence ID" value="PRQ75019.1"/>
    <property type="molecule type" value="Genomic_DNA"/>
</dbReference>
<feature type="compositionally biased region" description="Polar residues" evidence="1">
    <location>
        <begin position="458"/>
        <end position="468"/>
    </location>
</feature>
<evidence type="ECO:0000256" key="2">
    <source>
        <dbReference type="SAM" id="Phobius"/>
    </source>
</evidence>
<feature type="transmembrane region" description="Helical" evidence="2">
    <location>
        <begin position="110"/>
        <end position="131"/>
    </location>
</feature>
<sequence>MSASFLSGLNLTSILPPDSQWIAPWVTQVLQSVEGEIAQGHSPYPAFEETVLRIFYPSVTPGFRAMLWFLAGLFSLSIIIVLASLVLRLQQGRFWLFHRVDKTIVIPNISTIYGICALAYAALGILSIVTAVRISKGERFPRYYLGLQAGWIAPLWVGFFCEAWATISAWYIRKKGAFYRESRWKTVVALTLPFLLPICAFVPVVVVMFIAARSFNNGYRDAMSIVAQLKVYDQSWTPAKGLDIGNLLNFFTLGEKFGAEMRDYSKYVRIGYLYIAFTLLVTFAVYTTGASLEIRHLSATIKKLRAQSKMPRLRPRSPLTHFRRGTTSKSAQLPETKPEKAPVDPLDDEFFAGVKRQWTLLAWARNNRFYSACAIGLMLLVNAGIAFWLGVSPLSLMTNSAQFQVQLLVACWLNGILSTVVALLILFRSLDGSSPTVQRLRRYLPFLPFPPAISITDPSRATSLNTKQSRADGGAASHIDSRMDEPPKYPGSSWSNAHTPVMEERKGGTAFLEVPQHHAAVDLGLPETEYLDDEYDLDAALDNAWYGFGVSHVAGGDPREVDNLHVVLEMLERPASSMGEGTSSAVHTELGGGEGTSIRARTDSWDGSLRSQRSHERFDS</sequence>
<feature type="region of interest" description="Disordered" evidence="1">
    <location>
        <begin position="311"/>
        <end position="341"/>
    </location>
</feature>
<keyword evidence="2" id="KW-0812">Transmembrane</keyword>
<protein>
    <recommendedName>
        <fullName evidence="7">Proteophosphoglycan ppg4</fullName>
    </recommendedName>
</protein>
<keyword evidence="2" id="KW-1133">Transmembrane helix</keyword>
<feature type="transmembrane region" description="Helical" evidence="2">
    <location>
        <begin position="184"/>
        <end position="211"/>
    </location>
</feature>
<reference evidence="3 5" key="1">
    <citation type="submission" date="2015-07" db="EMBL/GenBank/DDBJ databases">
        <authorList>
            <person name="Cajimat M.N.B."/>
            <person name="Milazzo M.L."/>
            <person name="Fulhorst C.F."/>
        </authorList>
    </citation>
    <scope>NUCLEOTIDE SEQUENCE [LARGE SCALE GENOMIC DNA]</scope>
    <source>
        <strain evidence="3">Single colony</strain>
    </source>
</reference>
<name>A0A0K3CE47_RHOTO</name>
<feature type="transmembrane region" description="Helical" evidence="2">
    <location>
        <begin position="369"/>
        <end position="391"/>
    </location>
</feature>
<evidence type="ECO:0000313" key="3">
    <source>
        <dbReference type="EMBL" id="CTR06847.1"/>
    </source>
</evidence>
<gene>
    <name evidence="3" type="primary">FGENESH: predicted gene_5.253</name>
    <name evidence="4" type="ORF">AAT19DRAFT_14041</name>
    <name evidence="3" type="ORF">BN2166_0027080</name>
</gene>
<evidence type="ECO:0000313" key="4">
    <source>
        <dbReference type="EMBL" id="PRQ75019.1"/>
    </source>
</evidence>
<keyword evidence="2" id="KW-0472">Membrane</keyword>
<keyword evidence="5" id="KW-1185">Reference proteome</keyword>
<accession>A0A0K3CE47</accession>
<dbReference type="EMBL" id="CWKI01000005">
    <property type="protein sequence ID" value="CTR06847.1"/>
    <property type="molecule type" value="Genomic_DNA"/>
</dbReference>
<reference evidence="4 6" key="2">
    <citation type="journal article" date="2018" name="Elife">
        <title>Functional genomics of lipid metabolism in the oleaginous yeast Rhodosporidium toruloides.</title>
        <authorList>
            <person name="Coradetti S.T."/>
            <person name="Pinel D."/>
            <person name="Geiselman G."/>
            <person name="Ito M."/>
            <person name="Mondo S."/>
            <person name="Reilly M.C."/>
            <person name="Cheng Y.F."/>
            <person name="Bauer S."/>
            <person name="Grigoriev I."/>
            <person name="Gladden J.M."/>
            <person name="Simmons B.A."/>
            <person name="Brem R."/>
            <person name="Arkin A.P."/>
            <person name="Skerker J.M."/>
        </authorList>
    </citation>
    <scope>NUCLEOTIDE SEQUENCE [LARGE SCALE GENOMIC DNA]</scope>
    <source>
        <strain evidence="4 6">NBRC 0880</strain>
    </source>
</reference>
<feature type="transmembrane region" description="Helical" evidence="2">
    <location>
        <begin position="271"/>
        <end position="292"/>
    </location>
</feature>